<keyword evidence="2" id="KW-1185">Reference proteome</keyword>
<proteinExistence type="predicted"/>
<organism evidence="1 2">
    <name type="scientific">Araneus ventricosus</name>
    <name type="common">Orbweaver spider</name>
    <name type="synonym">Epeira ventricosa</name>
    <dbReference type="NCBI Taxonomy" id="182803"/>
    <lineage>
        <taxon>Eukaryota</taxon>
        <taxon>Metazoa</taxon>
        <taxon>Ecdysozoa</taxon>
        <taxon>Arthropoda</taxon>
        <taxon>Chelicerata</taxon>
        <taxon>Arachnida</taxon>
        <taxon>Araneae</taxon>
        <taxon>Araneomorphae</taxon>
        <taxon>Entelegynae</taxon>
        <taxon>Araneoidea</taxon>
        <taxon>Araneidae</taxon>
        <taxon>Araneus</taxon>
    </lineage>
</organism>
<accession>A0A4Y2G7Q7</accession>
<reference evidence="1 2" key="1">
    <citation type="journal article" date="2019" name="Sci. Rep.">
        <title>Orb-weaving spider Araneus ventricosus genome elucidates the spidroin gene catalogue.</title>
        <authorList>
            <person name="Kono N."/>
            <person name="Nakamura H."/>
            <person name="Ohtoshi R."/>
            <person name="Moran D.A.P."/>
            <person name="Shinohara A."/>
            <person name="Yoshida Y."/>
            <person name="Fujiwara M."/>
            <person name="Mori M."/>
            <person name="Tomita M."/>
            <person name="Arakawa K."/>
        </authorList>
    </citation>
    <scope>NUCLEOTIDE SEQUENCE [LARGE SCALE GENOMIC DNA]</scope>
</reference>
<dbReference type="Proteomes" id="UP000499080">
    <property type="component" value="Unassembled WGS sequence"/>
</dbReference>
<dbReference type="EMBL" id="BGPR01001199">
    <property type="protein sequence ID" value="GBM47944.1"/>
    <property type="molecule type" value="Genomic_DNA"/>
</dbReference>
<evidence type="ECO:0000313" key="2">
    <source>
        <dbReference type="Proteomes" id="UP000499080"/>
    </source>
</evidence>
<name>A0A4Y2G7Q7_ARAVE</name>
<comment type="caution">
    <text evidence="1">The sequence shown here is derived from an EMBL/GenBank/DDBJ whole genome shotgun (WGS) entry which is preliminary data.</text>
</comment>
<evidence type="ECO:0000313" key="1">
    <source>
        <dbReference type="EMBL" id="GBM47944.1"/>
    </source>
</evidence>
<dbReference type="AlphaFoldDB" id="A0A4Y2G7Q7"/>
<protein>
    <submittedName>
        <fullName evidence="1">Uncharacterized protein</fullName>
    </submittedName>
</protein>
<gene>
    <name evidence="1" type="ORF">AVEN_201889_1</name>
</gene>
<sequence length="96" mass="10434">MFTLDPYNGCGGLVAESRFQGRRVASSRSDSPGRKPPCIQVCLSLNPLRVKRFASGVMRKFGEDLAAQMSSLSSGHGLKLPRLNSHVEAHHKISVV</sequence>